<comment type="caution">
    <text evidence="3">The sequence shown here is derived from an EMBL/GenBank/DDBJ whole genome shotgun (WGS) entry which is preliminary data.</text>
</comment>
<feature type="compositionally biased region" description="Low complexity" evidence="1">
    <location>
        <begin position="368"/>
        <end position="392"/>
    </location>
</feature>
<evidence type="ECO:0000313" key="4">
    <source>
        <dbReference type="Proteomes" id="UP001199424"/>
    </source>
</evidence>
<feature type="chain" id="PRO_5041926106" description="Peptidyl-prolyl cis-trans isomerase" evidence="2">
    <location>
        <begin position="23"/>
        <end position="392"/>
    </location>
</feature>
<dbReference type="Proteomes" id="UP001199424">
    <property type="component" value="Unassembled WGS sequence"/>
</dbReference>
<evidence type="ECO:0000313" key="3">
    <source>
        <dbReference type="EMBL" id="MCC2137854.1"/>
    </source>
</evidence>
<proteinExistence type="predicted"/>
<feature type="region of interest" description="Disordered" evidence="1">
    <location>
        <begin position="345"/>
        <end position="392"/>
    </location>
</feature>
<dbReference type="AlphaFoldDB" id="A0AAE3DJF9"/>
<protein>
    <recommendedName>
        <fullName evidence="5">Peptidyl-prolyl cis-trans isomerase</fullName>
    </recommendedName>
</protein>
<sequence length="392" mass="44146">MKRIAKITVALLLAVAMCFSLAGCYDEDLNWSAKYDDTELPAGAYIYYLSIAYNEAASKVSTEDEVLKCEIDGTPAETWIKNRADEYVNQYFYIQNEMKRLGLEMTDEDYSTCLQTTESYWNYFGTSFEKFGIAKTSFDIAYSQYNRMYLKVFNALYGEGGENEVPESELRQHIEDDYYDYEYFSAPLTKTDDDNKSVDLTDEEKADLKETLEKYKTKIESGAMTVNDAATDYALKVQQDSTYQTGIKDENGMQSSYMPDAFISAIKEMNEGDVEVVESTKYMIVLHRLPIKEDEDTLLESSDNRSQLLLELKNTEYADAVSAAAQSFEGVEWNQKVLNRYKPSMFADATKNGTSSVASESGDESASSEESSAESSETSSETSETSSESSAE</sequence>
<reference evidence="3" key="1">
    <citation type="submission" date="2021-10" db="EMBL/GenBank/DDBJ databases">
        <title>Anaerobic single-cell dispensing facilitates the cultivation of human gut bacteria.</title>
        <authorList>
            <person name="Afrizal A."/>
        </authorList>
    </citation>
    <scope>NUCLEOTIDE SEQUENCE</scope>
    <source>
        <strain evidence="3">CLA-AA-H250</strain>
    </source>
</reference>
<dbReference type="PROSITE" id="PS51257">
    <property type="entry name" value="PROKAR_LIPOPROTEIN"/>
    <property type="match status" value="1"/>
</dbReference>
<feature type="signal peptide" evidence="2">
    <location>
        <begin position="1"/>
        <end position="22"/>
    </location>
</feature>
<evidence type="ECO:0000256" key="1">
    <source>
        <dbReference type="SAM" id="MobiDB-lite"/>
    </source>
</evidence>
<keyword evidence="4" id="KW-1185">Reference proteome</keyword>
<gene>
    <name evidence="3" type="ORF">LKD31_12695</name>
</gene>
<keyword evidence="2" id="KW-0732">Signal</keyword>
<accession>A0AAE3DJF9</accession>
<dbReference type="EMBL" id="JAJEQC010000018">
    <property type="protein sequence ID" value="MCC2137854.1"/>
    <property type="molecule type" value="Genomic_DNA"/>
</dbReference>
<organism evidence="3 4">
    <name type="scientific">Hominenteromicrobium mulieris</name>
    <dbReference type="NCBI Taxonomy" id="2885357"/>
    <lineage>
        <taxon>Bacteria</taxon>
        <taxon>Bacillati</taxon>
        <taxon>Bacillota</taxon>
        <taxon>Clostridia</taxon>
        <taxon>Eubacteriales</taxon>
        <taxon>Oscillospiraceae</taxon>
        <taxon>Hominenteromicrobium</taxon>
    </lineage>
</organism>
<dbReference type="RefSeq" id="WP_308449994.1">
    <property type="nucleotide sequence ID" value="NZ_JAJEQC010000018.1"/>
</dbReference>
<evidence type="ECO:0008006" key="5">
    <source>
        <dbReference type="Google" id="ProtNLM"/>
    </source>
</evidence>
<name>A0AAE3DJF9_9FIRM</name>
<evidence type="ECO:0000256" key="2">
    <source>
        <dbReference type="SAM" id="SignalP"/>
    </source>
</evidence>